<evidence type="ECO:0000313" key="4">
    <source>
        <dbReference type="Proteomes" id="UP000241890"/>
    </source>
</evidence>
<dbReference type="AlphaFoldDB" id="A0A2R5G5V6"/>
<feature type="chain" id="PRO_5015363090" evidence="2">
    <location>
        <begin position="19"/>
        <end position="360"/>
    </location>
</feature>
<sequence>MLHVAAVALGACTVIAQGLEAGIELEGAMLVDWPMVATHNAGTGYLTEENAFVLPGNDVIETGLNLLSNAEQILVDVAKNQRGNFGEQLDCGARALVIRPRSLDGRLIMHHNAVGVNVTLDLALKDVLAWCSLNPGELVLLGMFYCFGPDCESMMESSLADAGITYMNNCSQLVNMTVTEARALSELTGGGSALAVAQECIDENYDPEISCRLSDGSNCNDSGDFEPFKAIQEYLIGLTSANATSDDPNQLQFQNAHWQYDAEDLVTMALNSISILEDSDESGINSYVAELIDAGLLPNIKLLQVDNICSSDGEQLVYSMQSQSASQGMRSPVPNPPSPASTSSKLSILTILALLLASGL</sequence>
<dbReference type="GO" id="GO:0006629">
    <property type="term" value="P:lipid metabolic process"/>
    <property type="evidence" value="ECO:0007669"/>
    <property type="project" value="InterPro"/>
</dbReference>
<feature type="region of interest" description="Disordered" evidence="1">
    <location>
        <begin position="320"/>
        <end position="343"/>
    </location>
</feature>
<name>A0A2R5G5V6_9STRA</name>
<keyword evidence="2" id="KW-0732">Signal</keyword>
<evidence type="ECO:0000256" key="1">
    <source>
        <dbReference type="SAM" id="MobiDB-lite"/>
    </source>
</evidence>
<dbReference type="Proteomes" id="UP000241890">
    <property type="component" value="Unassembled WGS sequence"/>
</dbReference>
<feature type="compositionally biased region" description="Polar residues" evidence="1">
    <location>
        <begin position="320"/>
        <end position="329"/>
    </location>
</feature>
<dbReference type="GO" id="GO:0008081">
    <property type="term" value="F:phosphoric diester hydrolase activity"/>
    <property type="evidence" value="ECO:0007669"/>
    <property type="project" value="InterPro"/>
</dbReference>
<proteinExistence type="predicted"/>
<comment type="caution">
    <text evidence="3">The sequence shown here is derived from an EMBL/GenBank/DDBJ whole genome shotgun (WGS) entry which is preliminary data.</text>
</comment>
<organism evidence="3 4">
    <name type="scientific">Hondaea fermentalgiana</name>
    <dbReference type="NCBI Taxonomy" id="2315210"/>
    <lineage>
        <taxon>Eukaryota</taxon>
        <taxon>Sar</taxon>
        <taxon>Stramenopiles</taxon>
        <taxon>Bigyra</taxon>
        <taxon>Labyrinthulomycetes</taxon>
        <taxon>Thraustochytrida</taxon>
        <taxon>Thraustochytriidae</taxon>
        <taxon>Hondaea</taxon>
    </lineage>
</organism>
<dbReference type="Gene3D" id="3.20.20.190">
    <property type="entry name" value="Phosphatidylinositol (PI) phosphodiesterase"/>
    <property type="match status" value="1"/>
</dbReference>
<keyword evidence="4" id="KW-1185">Reference proteome</keyword>
<evidence type="ECO:0000313" key="3">
    <source>
        <dbReference type="EMBL" id="GBG26442.1"/>
    </source>
</evidence>
<dbReference type="InParanoid" id="A0A2R5G5V6"/>
<reference evidence="3 4" key="1">
    <citation type="submission" date="2017-12" db="EMBL/GenBank/DDBJ databases">
        <title>Sequencing, de novo assembly and annotation of complete genome of a new Thraustochytrid species, strain FCC1311.</title>
        <authorList>
            <person name="Sedici K."/>
            <person name="Godart F."/>
            <person name="Aiese Cigliano R."/>
            <person name="Sanseverino W."/>
            <person name="Barakat M."/>
            <person name="Ortet P."/>
            <person name="Marechal E."/>
            <person name="Cagnac O."/>
            <person name="Amato A."/>
        </authorList>
    </citation>
    <scope>NUCLEOTIDE SEQUENCE [LARGE SCALE GENOMIC DNA]</scope>
</reference>
<dbReference type="SUPFAM" id="SSF51695">
    <property type="entry name" value="PLC-like phosphodiesterases"/>
    <property type="match status" value="1"/>
</dbReference>
<gene>
    <name evidence="3" type="ORF">FCC1311_026632</name>
</gene>
<dbReference type="OrthoDB" id="409851at2759"/>
<feature type="signal peptide" evidence="2">
    <location>
        <begin position="1"/>
        <end position="18"/>
    </location>
</feature>
<protein>
    <submittedName>
        <fullName evidence="3">Uncharacterized protein</fullName>
    </submittedName>
</protein>
<dbReference type="InterPro" id="IPR017946">
    <property type="entry name" value="PLC-like_Pdiesterase_TIM-brl"/>
</dbReference>
<accession>A0A2R5G5V6</accession>
<evidence type="ECO:0000256" key="2">
    <source>
        <dbReference type="SAM" id="SignalP"/>
    </source>
</evidence>
<dbReference type="EMBL" id="BEYU01000021">
    <property type="protein sequence ID" value="GBG26442.1"/>
    <property type="molecule type" value="Genomic_DNA"/>
</dbReference>